<sequence length="143" mass="16543">MNYFYCPSTGCTLLGKVRAKYVTNIGFYPEVTLDGELSVTQGPTVDFTQNDCLARWDANNWPDSTVHTWSNCPAAHQRNTFTKRALILPETWKQGGTRGEKYYNKYALTFRTSALSKPSFGPWKWDTKRWYIPKSSTHPYWLV</sequence>
<reference evidence="1 2" key="1">
    <citation type="submission" date="2019-06" db="EMBL/GenBank/DDBJ databases">
        <title>Sequencing the genomes of 1000 actinobacteria strains.</title>
        <authorList>
            <person name="Klenk H.-P."/>
        </authorList>
    </citation>
    <scope>NUCLEOTIDE SEQUENCE [LARGE SCALE GENOMIC DNA]</scope>
    <source>
        <strain evidence="1 2">DSM 17305</strain>
    </source>
</reference>
<gene>
    <name evidence="1" type="ORF">FB475_2240</name>
</gene>
<dbReference type="AlphaFoldDB" id="A0A542ESG5"/>
<organism evidence="1 2">
    <name type="scientific">Kribbella jejuensis</name>
    <dbReference type="NCBI Taxonomy" id="236068"/>
    <lineage>
        <taxon>Bacteria</taxon>
        <taxon>Bacillati</taxon>
        <taxon>Actinomycetota</taxon>
        <taxon>Actinomycetes</taxon>
        <taxon>Propionibacteriales</taxon>
        <taxon>Kribbellaceae</taxon>
        <taxon>Kribbella</taxon>
    </lineage>
</organism>
<dbReference type="EMBL" id="VFMM01000001">
    <property type="protein sequence ID" value="TQJ18106.1"/>
    <property type="molecule type" value="Genomic_DNA"/>
</dbReference>
<accession>A0A542ESG5</accession>
<comment type="caution">
    <text evidence="1">The sequence shown here is derived from an EMBL/GenBank/DDBJ whole genome shotgun (WGS) entry which is preliminary data.</text>
</comment>
<proteinExistence type="predicted"/>
<protein>
    <submittedName>
        <fullName evidence="1">Uncharacterized protein</fullName>
    </submittedName>
</protein>
<keyword evidence="2" id="KW-1185">Reference proteome</keyword>
<evidence type="ECO:0000313" key="1">
    <source>
        <dbReference type="EMBL" id="TQJ18106.1"/>
    </source>
</evidence>
<evidence type="ECO:0000313" key="2">
    <source>
        <dbReference type="Proteomes" id="UP000316298"/>
    </source>
</evidence>
<dbReference type="Proteomes" id="UP000316298">
    <property type="component" value="Unassembled WGS sequence"/>
</dbReference>
<name>A0A542ESG5_9ACTN</name>